<evidence type="ECO:0000313" key="3">
    <source>
        <dbReference type="Proteomes" id="UP000427825"/>
    </source>
</evidence>
<dbReference type="SUPFAM" id="SSF56731">
    <property type="entry name" value="DNA primase core"/>
    <property type="match status" value="1"/>
</dbReference>
<feature type="domain" description="Zinc finger CHC2-type" evidence="1">
    <location>
        <begin position="25"/>
        <end position="86"/>
    </location>
</feature>
<dbReference type="GO" id="GO:0003677">
    <property type="term" value="F:DNA binding"/>
    <property type="evidence" value="ECO:0007669"/>
    <property type="project" value="InterPro"/>
</dbReference>
<dbReference type="CDD" id="cd01029">
    <property type="entry name" value="TOPRIM_primases"/>
    <property type="match status" value="1"/>
</dbReference>
<dbReference type="InterPro" id="IPR034154">
    <property type="entry name" value="TOPRIM_DnaG/twinkle"/>
</dbReference>
<accession>A0A6H9Q3H1</accession>
<name>A0A6H9Q3H1_9BACE</name>
<reference evidence="2 3" key="1">
    <citation type="journal article" date="2019" name="Nat. Med.">
        <title>A library of human gut bacterial isolates paired with longitudinal multiomics data enables mechanistic microbiome research.</title>
        <authorList>
            <person name="Poyet M."/>
            <person name="Groussin M."/>
            <person name="Gibbons S.M."/>
            <person name="Avila-Pacheco J."/>
            <person name="Jiang X."/>
            <person name="Kearney S.M."/>
            <person name="Perrotta A.R."/>
            <person name="Berdy B."/>
            <person name="Zhao S."/>
            <person name="Lieberman T.D."/>
            <person name="Swanson P.K."/>
            <person name="Smith M."/>
            <person name="Roesemann S."/>
            <person name="Alexander J.E."/>
            <person name="Rich S.A."/>
            <person name="Livny J."/>
            <person name="Vlamakis H."/>
            <person name="Clish C."/>
            <person name="Bullock K."/>
            <person name="Deik A."/>
            <person name="Scott J."/>
            <person name="Pierce K.A."/>
            <person name="Xavier R.J."/>
            <person name="Alm E.J."/>
        </authorList>
    </citation>
    <scope>NUCLEOTIDE SEQUENCE [LARGE SCALE GENOMIC DNA]</scope>
    <source>
        <strain evidence="2 3">BIOML-A25</strain>
    </source>
</reference>
<sequence>MNNIEEIRAVPITDFLAKLGHEPKRQRGNECWYLAPYREERTASFQVNIRKNIWHDFGIGRGGDIFTLAGELTNSHDFKEQAKFITRVWGGLAPERMTLFRPKENDKEHSGEKECLTDIRFGPLHNRILLRYLEERGICSDVACPNCEEVRYSLHGKQYFAIGFRNLSGGYELRNRFFKGSLSPKDISLTDNGSDTCNLFEGFIDYLSWMMIGLGCADDCIVLNSVALLERSFPILDRYEKICCYLDRDDAGRRTLEALRKRYGNRIEDCSALYKGFKDLNEYLQNRLPQD</sequence>
<evidence type="ECO:0000313" key="2">
    <source>
        <dbReference type="EMBL" id="KAA5473136.1"/>
    </source>
</evidence>
<dbReference type="Pfam" id="PF01807">
    <property type="entry name" value="Zn_ribbon_DnaG"/>
    <property type="match status" value="1"/>
</dbReference>
<dbReference type="InterPro" id="IPR002694">
    <property type="entry name" value="Znf_CHC2"/>
</dbReference>
<dbReference type="GO" id="GO:0003899">
    <property type="term" value="F:DNA-directed RNA polymerase activity"/>
    <property type="evidence" value="ECO:0007669"/>
    <property type="project" value="InterPro"/>
</dbReference>
<dbReference type="GO" id="GO:0006260">
    <property type="term" value="P:DNA replication"/>
    <property type="evidence" value="ECO:0007669"/>
    <property type="project" value="InterPro"/>
</dbReference>
<evidence type="ECO:0000259" key="1">
    <source>
        <dbReference type="Pfam" id="PF01807"/>
    </source>
</evidence>
<dbReference type="Pfam" id="PF13155">
    <property type="entry name" value="Toprim_2"/>
    <property type="match status" value="1"/>
</dbReference>
<dbReference type="Gene3D" id="3.90.580.10">
    <property type="entry name" value="Zinc finger, CHC2-type domain"/>
    <property type="match status" value="1"/>
</dbReference>
<dbReference type="SUPFAM" id="SSF57783">
    <property type="entry name" value="Zinc beta-ribbon"/>
    <property type="match status" value="1"/>
</dbReference>
<dbReference type="Gene3D" id="3.40.1360.10">
    <property type="match status" value="1"/>
</dbReference>
<dbReference type="GO" id="GO:0008270">
    <property type="term" value="F:zinc ion binding"/>
    <property type="evidence" value="ECO:0007669"/>
    <property type="project" value="InterPro"/>
</dbReference>
<dbReference type="InterPro" id="IPR036977">
    <property type="entry name" value="DNA_primase_Znf_CHC2"/>
</dbReference>
<comment type="caution">
    <text evidence="2">The sequence shown here is derived from an EMBL/GenBank/DDBJ whole genome shotgun (WGS) entry which is preliminary data.</text>
</comment>
<protein>
    <submittedName>
        <fullName evidence="2">DNA primase</fullName>
    </submittedName>
</protein>
<dbReference type="RefSeq" id="WP_130057146.1">
    <property type="nucleotide sequence ID" value="NZ_RCXH01000013.1"/>
</dbReference>
<dbReference type="EMBL" id="VVYJ01000012">
    <property type="protein sequence ID" value="KAA5473136.1"/>
    <property type="molecule type" value="Genomic_DNA"/>
</dbReference>
<gene>
    <name evidence="2" type="ORF">F2Y39_18155</name>
</gene>
<dbReference type="AlphaFoldDB" id="A0A6H9Q3H1"/>
<organism evidence="2 3">
    <name type="scientific">Bacteroides caccae</name>
    <dbReference type="NCBI Taxonomy" id="47678"/>
    <lineage>
        <taxon>Bacteria</taxon>
        <taxon>Pseudomonadati</taxon>
        <taxon>Bacteroidota</taxon>
        <taxon>Bacteroidia</taxon>
        <taxon>Bacteroidales</taxon>
        <taxon>Bacteroidaceae</taxon>
        <taxon>Bacteroides</taxon>
    </lineage>
</organism>
<dbReference type="Proteomes" id="UP000427825">
    <property type="component" value="Unassembled WGS sequence"/>
</dbReference>
<proteinExistence type="predicted"/>